<evidence type="ECO:0000256" key="7">
    <source>
        <dbReference type="PROSITE-ProRule" id="PRU10085"/>
    </source>
</evidence>
<keyword evidence="2 6" id="KW-0963">Cytoplasm</keyword>
<evidence type="ECO:0000256" key="6">
    <source>
        <dbReference type="HAMAP-Rule" id="MF_00444"/>
    </source>
</evidence>
<dbReference type="GO" id="GO:0051117">
    <property type="term" value="F:ATPase binding"/>
    <property type="evidence" value="ECO:0007669"/>
    <property type="project" value="TreeGrafter"/>
</dbReference>
<feature type="active site" description="Nucleophile" evidence="6">
    <location>
        <position position="115"/>
    </location>
</feature>
<accession>A0A1F4UTN3</accession>
<evidence type="ECO:0000256" key="4">
    <source>
        <dbReference type="ARBA" id="ARBA00022801"/>
    </source>
</evidence>
<dbReference type="GO" id="GO:0009368">
    <property type="term" value="C:endopeptidase Clp complex"/>
    <property type="evidence" value="ECO:0007669"/>
    <property type="project" value="TreeGrafter"/>
</dbReference>
<comment type="catalytic activity">
    <reaction evidence="6 7">
        <text>Hydrolysis of proteins to small peptides in the presence of ATP and magnesium. alpha-casein is the usual test substrate. In the absence of ATP, only oligopeptides shorter than five residues are hydrolyzed (such as succinyl-Leu-Tyr-|-NHMec, and Leu-Tyr-Leu-|-Tyr-Trp, in which cleavage of the -Tyr-|-Leu- and -Tyr-|-Trp bonds also occurs).</text>
        <dbReference type="EC" id="3.4.21.92"/>
    </reaction>
</comment>
<evidence type="ECO:0000256" key="1">
    <source>
        <dbReference type="ARBA" id="ARBA00007039"/>
    </source>
</evidence>
<dbReference type="InterPro" id="IPR001907">
    <property type="entry name" value="ClpP"/>
</dbReference>
<dbReference type="CDD" id="cd07017">
    <property type="entry name" value="S14_ClpP_2"/>
    <property type="match status" value="1"/>
</dbReference>
<dbReference type="InterPro" id="IPR029045">
    <property type="entry name" value="ClpP/crotonase-like_dom_sf"/>
</dbReference>
<dbReference type="SUPFAM" id="SSF52096">
    <property type="entry name" value="ClpP/crotonase"/>
    <property type="match status" value="1"/>
</dbReference>
<proteinExistence type="inferred from homology"/>
<comment type="function">
    <text evidence="6">Cleaves peptides in various proteins in a process that requires ATP hydrolysis. Has a chymotrypsin-like activity. Plays a major role in the degradation of misfolded proteins.</text>
</comment>
<dbReference type="HAMAP" id="MF_00444">
    <property type="entry name" value="ClpP"/>
    <property type="match status" value="1"/>
</dbReference>
<dbReference type="NCBIfam" id="NF009205">
    <property type="entry name" value="PRK12553.1"/>
    <property type="match status" value="1"/>
</dbReference>
<feature type="active site" evidence="7">
    <location>
        <position position="115"/>
    </location>
</feature>
<dbReference type="PANTHER" id="PTHR10381:SF70">
    <property type="entry name" value="ATP-DEPENDENT CLP PROTEASE PROTEOLYTIC SUBUNIT"/>
    <property type="match status" value="1"/>
</dbReference>
<comment type="caution">
    <text evidence="9">The sequence shown here is derived from an EMBL/GenBank/DDBJ whole genome shotgun (WGS) entry which is preliminary data.</text>
</comment>
<reference evidence="9 10" key="1">
    <citation type="journal article" date="2016" name="Nat. Commun.">
        <title>Thousands of microbial genomes shed light on interconnected biogeochemical processes in an aquifer system.</title>
        <authorList>
            <person name="Anantharaman K."/>
            <person name="Brown C.T."/>
            <person name="Hug L.A."/>
            <person name="Sharon I."/>
            <person name="Castelle C.J."/>
            <person name="Probst A.J."/>
            <person name="Thomas B.C."/>
            <person name="Singh A."/>
            <person name="Wilkins M.J."/>
            <person name="Karaoz U."/>
            <person name="Brodie E.L."/>
            <person name="Williams K.H."/>
            <person name="Hubbard S.S."/>
            <person name="Banfield J.F."/>
        </authorList>
    </citation>
    <scope>NUCLEOTIDE SEQUENCE [LARGE SCALE GENOMIC DNA]</scope>
</reference>
<dbReference type="Gene3D" id="3.90.226.10">
    <property type="entry name" value="2-enoyl-CoA Hydratase, Chain A, domain 1"/>
    <property type="match status" value="1"/>
</dbReference>
<feature type="active site" evidence="6">
    <location>
        <position position="140"/>
    </location>
</feature>
<name>A0A1F4UTN3_UNCKA</name>
<dbReference type="PANTHER" id="PTHR10381">
    <property type="entry name" value="ATP-DEPENDENT CLP PROTEASE PROTEOLYTIC SUBUNIT"/>
    <property type="match status" value="1"/>
</dbReference>
<dbReference type="PROSITE" id="PS00381">
    <property type="entry name" value="CLP_PROTEASE_SER"/>
    <property type="match status" value="1"/>
</dbReference>
<dbReference type="AlphaFoldDB" id="A0A1F4UTN3"/>
<dbReference type="EC" id="3.4.21.92" evidence="6"/>
<comment type="subunit">
    <text evidence="6">Fourteen ClpP subunits assemble into 2 heptameric rings which stack back to back to give a disk-like structure with a central cavity, resembling the structure of eukaryotic proteasomes.</text>
</comment>
<organism evidence="9 10">
    <name type="scientific">candidate division WWE3 bacterium RBG_16_37_10</name>
    <dbReference type="NCBI Taxonomy" id="1802610"/>
    <lineage>
        <taxon>Bacteria</taxon>
        <taxon>Katanobacteria</taxon>
    </lineage>
</organism>
<dbReference type="NCBIfam" id="NF001368">
    <property type="entry name" value="PRK00277.1"/>
    <property type="match status" value="1"/>
</dbReference>
<protein>
    <recommendedName>
        <fullName evidence="6 8">ATP-dependent Clp protease proteolytic subunit</fullName>
        <ecNumber evidence="6">3.4.21.92</ecNumber>
    </recommendedName>
    <alternativeName>
        <fullName evidence="6">Endopeptidase Clp</fullName>
    </alternativeName>
</protein>
<dbReference type="FunFam" id="3.90.226.10:FF:000002">
    <property type="entry name" value="ATP-dependent Clp protease proteolytic subunit"/>
    <property type="match status" value="1"/>
</dbReference>
<dbReference type="InterPro" id="IPR018215">
    <property type="entry name" value="ClpP_Ser_AS"/>
</dbReference>
<evidence type="ECO:0000256" key="5">
    <source>
        <dbReference type="ARBA" id="ARBA00022825"/>
    </source>
</evidence>
<dbReference type="GO" id="GO:0004176">
    <property type="term" value="F:ATP-dependent peptidase activity"/>
    <property type="evidence" value="ECO:0007669"/>
    <property type="project" value="InterPro"/>
</dbReference>
<dbReference type="GO" id="GO:0006515">
    <property type="term" value="P:protein quality control for misfolded or incompletely synthesized proteins"/>
    <property type="evidence" value="ECO:0007669"/>
    <property type="project" value="TreeGrafter"/>
</dbReference>
<keyword evidence="3 6" id="KW-0645">Protease</keyword>
<gene>
    <name evidence="6" type="primary">clpP</name>
    <name evidence="9" type="ORF">A2W32_03630</name>
</gene>
<comment type="similarity">
    <text evidence="1 6 8">Belongs to the peptidase S14 family.</text>
</comment>
<evidence type="ECO:0000313" key="10">
    <source>
        <dbReference type="Proteomes" id="UP000177371"/>
    </source>
</evidence>
<evidence type="ECO:0000256" key="3">
    <source>
        <dbReference type="ARBA" id="ARBA00022670"/>
    </source>
</evidence>
<sequence>MTKSGSFPSHLPNTKGDTLVPIVVEKEPNGFERSYDIYSRLLKDFIVFVTGPVDMGSANTFIAQMLFLESQDPKRDISIYINSPGGSVYAGTAMYDTIRHVKNAVVTINVGLAASAASLLLSAGTKGKRYALPNSYSMIHQPLITGGLEGQATDIEIEAKHMIQIKHQYARILSENSGQKYEKVMQDIERNNWLSAEETLQYGLIDKVMDPRK</sequence>
<dbReference type="InterPro" id="IPR023562">
    <property type="entry name" value="ClpP/TepA"/>
</dbReference>
<dbReference type="STRING" id="1802610.A2W32_03630"/>
<dbReference type="EMBL" id="MEUT01000071">
    <property type="protein sequence ID" value="OGC48314.1"/>
    <property type="molecule type" value="Genomic_DNA"/>
</dbReference>
<dbReference type="GO" id="GO:0004252">
    <property type="term" value="F:serine-type endopeptidase activity"/>
    <property type="evidence" value="ECO:0007669"/>
    <property type="project" value="UniProtKB-UniRule"/>
</dbReference>
<dbReference type="PRINTS" id="PR00127">
    <property type="entry name" value="CLPPROTEASEP"/>
</dbReference>
<comment type="subcellular location">
    <subcellularLocation>
        <location evidence="6">Cytoplasm</location>
    </subcellularLocation>
</comment>
<dbReference type="Proteomes" id="UP000177371">
    <property type="component" value="Unassembled WGS sequence"/>
</dbReference>
<evidence type="ECO:0000256" key="2">
    <source>
        <dbReference type="ARBA" id="ARBA00022490"/>
    </source>
</evidence>
<dbReference type="GO" id="GO:0005737">
    <property type="term" value="C:cytoplasm"/>
    <property type="evidence" value="ECO:0007669"/>
    <property type="project" value="UniProtKB-SubCell"/>
</dbReference>
<evidence type="ECO:0000313" key="9">
    <source>
        <dbReference type="EMBL" id="OGC48314.1"/>
    </source>
</evidence>
<dbReference type="Pfam" id="PF00574">
    <property type="entry name" value="CLP_protease"/>
    <property type="match status" value="1"/>
</dbReference>
<keyword evidence="5 6" id="KW-0720">Serine protease</keyword>
<keyword evidence="4 6" id="KW-0378">Hydrolase</keyword>
<evidence type="ECO:0000256" key="8">
    <source>
        <dbReference type="RuleBase" id="RU003567"/>
    </source>
</evidence>